<feature type="domain" description="HTH deoR-type" evidence="3">
    <location>
        <begin position="1"/>
        <end position="56"/>
    </location>
</feature>
<dbReference type="SUPFAM" id="SSF46785">
    <property type="entry name" value="Winged helix' DNA-binding domain"/>
    <property type="match status" value="1"/>
</dbReference>
<evidence type="ECO:0000313" key="4">
    <source>
        <dbReference type="EMBL" id="GAA2377807.1"/>
    </source>
</evidence>
<dbReference type="Pfam" id="PF08220">
    <property type="entry name" value="HTH_DeoR"/>
    <property type="match status" value="1"/>
</dbReference>
<gene>
    <name evidence="4" type="ORF">GCM10010170_083300</name>
</gene>
<keyword evidence="5" id="KW-1185">Reference proteome</keyword>
<accession>A0ABP5UE60</accession>
<dbReference type="PANTHER" id="PTHR30363:SF44">
    <property type="entry name" value="AGA OPERON TRANSCRIPTIONAL REPRESSOR-RELATED"/>
    <property type="match status" value="1"/>
</dbReference>
<keyword evidence="1" id="KW-0805">Transcription regulation</keyword>
<comment type="caution">
    <text evidence="4">The sequence shown here is derived from an EMBL/GenBank/DDBJ whole genome shotgun (WGS) entry which is preliminary data.</text>
</comment>
<proteinExistence type="predicted"/>
<evidence type="ECO:0000313" key="5">
    <source>
        <dbReference type="Proteomes" id="UP001501444"/>
    </source>
</evidence>
<sequence>MGVRHERLLALLAARGGASVADLAAQLGVSAVSVRADLRALADARRLVRTPGGAALPSDPAELVRPGDVVFLDDLPAVAASLRGGITVATASLAAAEALRRAPGVTLVLSGGTYDQASGLLLDPLSGPAFGGLRADLAILGCHGFVPGGAVTGAHPGAAALWRRMAGAARCRALVVAPEAAGREGPVPLCPAREIDVVVRTQVSWVRPKG</sequence>
<evidence type="ECO:0000256" key="2">
    <source>
        <dbReference type="ARBA" id="ARBA00023163"/>
    </source>
</evidence>
<organism evidence="4 5">
    <name type="scientific">Dactylosporangium salmoneum</name>
    <dbReference type="NCBI Taxonomy" id="53361"/>
    <lineage>
        <taxon>Bacteria</taxon>
        <taxon>Bacillati</taxon>
        <taxon>Actinomycetota</taxon>
        <taxon>Actinomycetes</taxon>
        <taxon>Micromonosporales</taxon>
        <taxon>Micromonosporaceae</taxon>
        <taxon>Dactylosporangium</taxon>
    </lineage>
</organism>
<dbReference type="RefSeq" id="WP_344618162.1">
    <property type="nucleotide sequence ID" value="NZ_BAAARV010000083.1"/>
</dbReference>
<dbReference type="SMART" id="SM00420">
    <property type="entry name" value="HTH_DEOR"/>
    <property type="match status" value="1"/>
</dbReference>
<dbReference type="InterPro" id="IPR014036">
    <property type="entry name" value="DeoR-like_C"/>
</dbReference>
<evidence type="ECO:0000259" key="3">
    <source>
        <dbReference type="PROSITE" id="PS51000"/>
    </source>
</evidence>
<dbReference type="InterPro" id="IPR050313">
    <property type="entry name" value="Carb_Metab_HTH_regulators"/>
</dbReference>
<reference evidence="5" key="1">
    <citation type="journal article" date="2019" name="Int. J. Syst. Evol. Microbiol.">
        <title>The Global Catalogue of Microorganisms (GCM) 10K type strain sequencing project: providing services to taxonomists for standard genome sequencing and annotation.</title>
        <authorList>
            <consortium name="The Broad Institute Genomics Platform"/>
            <consortium name="The Broad Institute Genome Sequencing Center for Infectious Disease"/>
            <person name="Wu L."/>
            <person name="Ma J."/>
        </authorList>
    </citation>
    <scope>NUCLEOTIDE SEQUENCE [LARGE SCALE GENOMIC DNA]</scope>
    <source>
        <strain evidence="5">JCM 3272</strain>
    </source>
</reference>
<evidence type="ECO:0000256" key="1">
    <source>
        <dbReference type="ARBA" id="ARBA00023015"/>
    </source>
</evidence>
<dbReference type="InterPro" id="IPR001034">
    <property type="entry name" value="DeoR_HTH"/>
</dbReference>
<dbReference type="SMART" id="SM01134">
    <property type="entry name" value="DeoRC"/>
    <property type="match status" value="1"/>
</dbReference>
<dbReference type="PROSITE" id="PS51000">
    <property type="entry name" value="HTH_DEOR_2"/>
    <property type="match status" value="1"/>
</dbReference>
<dbReference type="Proteomes" id="UP001501444">
    <property type="component" value="Unassembled WGS sequence"/>
</dbReference>
<dbReference type="PANTHER" id="PTHR30363">
    <property type="entry name" value="HTH-TYPE TRANSCRIPTIONAL REGULATOR SRLR-RELATED"/>
    <property type="match status" value="1"/>
</dbReference>
<protein>
    <recommendedName>
        <fullName evidence="3">HTH deoR-type domain-containing protein</fullName>
    </recommendedName>
</protein>
<dbReference type="Pfam" id="PF00455">
    <property type="entry name" value="DeoRC"/>
    <property type="match status" value="1"/>
</dbReference>
<name>A0ABP5UE60_9ACTN</name>
<dbReference type="InterPro" id="IPR036390">
    <property type="entry name" value="WH_DNA-bd_sf"/>
</dbReference>
<dbReference type="EMBL" id="BAAARV010000083">
    <property type="protein sequence ID" value="GAA2377807.1"/>
    <property type="molecule type" value="Genomic_DNA"/>
</dbReference>
<dbReference type="InterPro" id="IPR037171">
    <property type="entry name" value="NagB/RpiA_transferase-like"/>
</dbReference>
<keyword evidence="2" id="KW-0804">Transcription</keyword>
<dbReference type="SUPFAM" id="SSF100950">
    <property type="entry name" value="NagB/RpiA/CoA transferase-like"/>
    <property type="match status" value="1"/>
</dbReference>